<dbReference type="STRING" id="380244.SAMN05216298_0474"/>
<dbReference type="SUPFAM" id="SSF48498">
    <property type="entry name" value="Tetracyclin repressor-like, C-terminal domain"/>
    <property type="match status" value="1"/>
</dbReference>
<evidence type="ECO:0000256" key="4">
    <source>
        <dbReference type="PROSITE-ProRule" id="PRU00335"/>
    </source>
</evidence>
<accession>A0A1G9CRK4</accession>
<keyword evidence="7" id="KW-1185">Reference proteome</keyword>
<keyword evidence="1" id="KW-0805">Transcription regulation</keyword>
<name>A0A1G9CRK4_9ACTN</name>
<sequence length="246" mass="26882">MERTGSDRRRRQHEATRDEIRRTARALLIEAGPQAMSVSAVARRMGLSGPAIYRYYAGHDELVGAVIAELFAELGAAIEQARDDGPASPAERLPAMARGLRAWATSRPVEFRLLFAAPIAEANRAPESERQRAGEHFDELFLREAEALWAERPFPVPDLREADPGLRAQVLAYTERKGTSLPPAAVQVFLTCWTRLYGLLVMEALDQLAFAYTDPEPVYEACIAEVAALLGIAAGAAPAGDVGRRS</sequence>
<dbReference type="PANTHER" id="PTHR30055:SF243">
    <property type="entry name" value="HTH-TYPE TRANSCRIPTIONAL REGULATOR RV1816"/>
    <property type="match status" value="1"/>
</dbReference>
<keyword evidence="3" id="KW-0804">Transcription</keyword>
<feature type="domain" description="HTH tetR-type" evidence="5">
    <location>
        <begin position="14"/>
        <end position="74"/>
    </location>
</feature>
<dbReference type="Proteomes" id="UP000198662">
    <property type="component" value="Unassembled WGS sequence"/>
</dbReference>
<dbReference type="OrthoDB" id="3210322at2"/>
<dbReference type="Pfam" id="PF13305">
    <property type="entry name" value="TetR_C_33"/>
    <property type="match status" value="1"/>
</dbReference>
<proteinExistence type="predicted"/>
<evidence type="ECO:0000259" key="5">
    <source>
        <dbReference type="PROSITE" id="PS50977"/>
    </source>
</evidence>
<dbReference type="PANTHER" id="PTHR30055">
    <property type="entry name" value="HTH-TYPE TRANSCRIPTIONAL REGULATOR RUTR"/>
    <property type="match status" value="1"/>
</dbReference>
<dbReference type="EMBL" id="FNGF01000001">
    <property type="protein sequence ID" value="SDK54229.1"/>
    <property type="molecule type" value="Genomic_DNA"/>
</dbReference>
<evidence type="ECO:0000313" key="7">
    <source>
        <dbReference type="Proteomes" id="UP000198662"/>
    </source>
</evidence>
<dbReference type="Pfam" id="PF00440">
    <property type="entry name" value="TetR_N"/>
    <property type="match status" value="1"/>
</dbReference>
<dbReference type="Gene3D" id="1.10.357.10">
    <property type="entry name" value="Tetracycline Repressor, domain 2"/>
    <property type="match status" value="1"/>
</dbReference>
<feature type="DNA-binding region" description="H-T-H motif" evidence="4">
    <location>
        <begin position="37"/>
        <end position="56"/>
    </location>
</feature>
<reference evidence="7" key="1">
    <citation type="submission" date="2016-10" db="EMBL/GenBank/DDBJ databases">
        <authorList>
            <person name="Varghese N."/>
            <person name="Submissions S."/>
        </authorList>
    </citation>
    <scope>NUCLEOTIDE SEQUENCE [LARGE SCALE GENOMIC DNA]</scope>
    <source>
        <strain evidence="7">CGMCC 4.3147</strain>
    </source>
</reference>
<evidence type="ECO:0000256" key="1">
    <source>
        <dbReference type="ARBA" id="ARBA00023015"/>
    </source>
</evidence>
<dbReference type="InterPro" id="IPR025996">
    <property type="entry name" value="MT1864/Rv1816-like_C"/>
</dbReference>
<dbReference type="AlphaFoldDB" id="A0A1G9CRK4"/>
<evidence type="ECO:0000313" key="6">
    <source>
        <dbReference type="EMBL" id="SDK54229.1"/>
    </source>
</evidence>
<keyword evidence="2 4" id="KW-0238">DNA-binding</keyword>
<dbReference type="RefSeq" id="WP_091042089.1">
    <property type="nucleotide sequence ID" value="NZ_FNGF01000001.1"/>
</dbReference>
<gene>
    <name evidence="6" type="ORF">SAMN05216298_0474</name>
</gene>
<dbReference type="InterPro" id="IPR050109">
    <property type="entry name" value="HTH-type_TetR-like_transc_reg"/>
</dbReference>
<organism evidence="6 7">
    <name type="scientific">Glycomyces sambucus</name>
    <dbReference type="NCBI Taxonomy" id="380244"/>
    <lineage>
        <taxon>Bacteria</taxon>
        <taxon>Bacillati</taxon>
        <taxon>Actinomycetota</taxon>
        <taxon>Actinomycetes</taxon>
        <taxon>Glycomycetales</taxon>
        <taxon>Glycomycetaceae</taxon>
        <taxon>Glycomyces</taxon>
    </lineage>
</organism>
<dbReference type="GO" id="GO:0003700">
    <property type="term" value="F:DNA-binding transcription factor activity"/>
    <property type="evidence" value="ECO:0007669"/>
    <property type="project" value="TreeGrafter"/>
</dbReference>
<dbReference type="SUPFAM" id="SSF46689">
    <property type="entry name" value="Homeodomain-like"/>
    <property type="match status" value="1"/>
</dbReference>
<dbReference type="InterPro" id="IPR009057">
    <property type="entry name" value="Homeodomain-like_sf"/>
</dbReference>
<dbReference type="InterPro" id="IPR036271">
    <property type="entry name" value="Tet_transcr_reg_TetR-rel_C_sf"/>
</dbReference>
<dbReference type="GO" id="GO:0000976">
    <property type="term" value="F:transcription cis-regulatory region binding"/>
    <property type="evidence" value="ECO:0007669"/>
    <property type="project" value="TreeGrafter"/>
</dbReference>
<evidence type="ECO:0000256" key="3">
    <source>
        <dbReference type="ARBA" id="ARBA00023163"/>
    </source>
</evidence>
<protein>
    <submittedName>
        <fullName evidence="6">Transcriptional regulator, TetR family</fullName>
    </submittedName>
</protein>
<dbReference type="InterPro" id="IPR001647">
    <property type="entry name" value="HTH_TetR"/>
</dbReference>
<evidence type="ECO:0000256" key="2">
    <source>
        <dbReference type="ARBA" id="ARBA00023125"/>
    </source>
</evidence>
<dbReference type="PROSITE" id="PS50977">
    <property type="entry name" value="HTH_TETR_2"/>
    <property type="match status" value="1"/>
</dbReference>